<feature type="compositionally biased region" description="Low complexity" evidence="1">
    <location>
        <begin position="83"/>
        <end position="136"/>
    </location>
</feature>
<sequence>MQDLVDCPRCECLVRPGEPVCPFCRANLRSTAASPWWAWTFALTLGMGLVACDDKNDKATASASMPYPDGVTYAGPPSDPYYTPTTGESTGTTTQDSSSAGSTSPVPEDSTTTTGTTTDDSSSSAGTTATDGSSTG</sequence>
<proteinExistence type="predicted"/>
<protein>
    <submittedName>
        <fullName evidence="2">Uncharacterized protein</fullName>
    </submittedName>
</protein>
<dbReference type="EMBL" id="CP114040">
    <property type="protein sequence ID" value="WAS93855.1"/>
    <property type="molecule type" value="Genomic_DNA"/>
</dbReference>
<evidence type="ECO:0000256" key="1">
    <source>
        <dbReference type="SAM" id="MobiDB-lite"/>
    </source>
</evidence>
<feature type="region of interest" description="Disordered" evidence="1">
    <location>
        <begin position="59"/>
        <end position="136"/>
    </location>
</feature>
<evidence type="ECO:0000313" key="2">
    <source>
        <dbReference type="EMBL" id="WAS93855.1"/>
    </source>
</evidence>
<organism evidence="2 3">
    <name type="scientific">Nannocystis punicea</name>
    <dbReference type="NCBI Taxonomy" id="2995304"/>
    <lineage>
        <taxon>Bacteria</taxon>
        <taxon>Pseudomonadati</taxon>
        <taxon>Myxococcota</taxon>
        <taxon>Polyangia</taxon>
        <taxon>Nannocystales</taxon>
        <taxon>Nannocystaceae</taxon>
        <taxon>Nannocystis</taxon>
    </lineage>
</organism>
<accession>A0ABY7H3L3</accession>
<reference evidence="2" key="1">
    <citation type="submission" date="2022-11" db="EMBL/GenBank/DDBJ databases">
        <title>Minimal conservation of predation-associated metabolite biosynthetic gene clusters underscores biosynthetic potential of Myxococcota including descriptions for ten novel species: Archangium lansinium sp. nov., Myxococcus landrumus sp. nov., Nannocystis bai.</title>
        <authorList>
            <person name="Ahearne A."/>
            <person name="Stevens C."/>
            <person name="Dowd S."/>
        </authorList>
    </citation>
    <scope>NUCLEOTIDE SEQUENCE</scope>
    <source>
        <strain evidence="2">Fl3</strain>
    </source>
</reference>
<dbReference type="RefSeq" id="WP_269036205.1">
    <property type="nucleotide sequence ID" value="NZ_CP114040.1"/>
</dbReference>
<name>A0ABY7H3L3_9BACT</name>
<gene>
    <name evidence="2" type="ORF">O0S08_47585</name>
</gene>
<dbReference type="Proteomes" id="UP001164459">
    <property type="component" value="Chromosome"/>
</dbReference>
<evidence type="ECO:0000313" key="3">
    <source>
        <dbReference type="Proteomes" id="UP001164459"/>
    </source>
</evidence>
<keyword evidence="3" id="KW-1185">Reference proteome</keyword>